<name>A0ABP6X502_9ACTN</name>
<dbReference type="Pfam" id="PF00293">
    <property type="entry name" value="NUDIX"/>
    <property type="match status" value="1"/>
</dbReference>
<proteinExistence type="predicted"/>
<keyword evidence="6" id="KW-1185">Reference proteome</keyword>
<evidence type="ECO:0000256" key="2">
    <source>
        <dbReference type="ARBA" id="ARBA00022801"/>
    </source>
</evidence>
<dbReference type="InterPro" id="IPR015797">
    <property type="entry name" value="NUDIX_hydrolase-like_dom_sf"/>
</dbReference>
<accession>A0ABP6X502</accession>
<feature type="domain" description="Nudix hydrolase" evidence="4">
    <location>
        <begin position="2"/>
        <end position="134"/>
    </location>
</feature>
<gene>
    <name evidence="5" type="ORF">GCM10022235_31000</name>
</gene>
<evidence type="ECO:0000256" key="3">
    <source>
        <dbReference type="ARBA" id="ARBA00022842"/>
    </source>
</evidence>
<evidence type="ECO:0000256" key="1">
    <source>
        <dbReference type="ARBA" id="ARBA00001946"/>
    </source>
</evidence>
<dbReference type="EMBL" id="BAABAA010000003">
    <property type="protein sequence ID" value="GAA3560477.1"/>
    <property type="molecule type" value="Genomic_DNA"/>
</dbReference>
<reference evidence="6" key="1">
    <citation type="journal article" date="2019" name="Int. J. Syst. Evol. Microbiol.">
        <title>The Global Catalogue of Microorganisms (GCM) 10K type strain sequencing project: providing services to taxonomists for standard genome sequencing and annotation.</title>
        <authorList>
            <consortium name="The Broad Institute Genomics Platform"/>
            <consortium name="The Broad Institute Genome Sequencing Center for Infectious Disease"/>
            <person name="Wu L."/>
            <person name="Ma J."/>
        </authorList>
    </citation>
    <scope>NUCLEOTIDE SEQUENCE [LARGE SCALE GENOMIC DNA]</scope>
    <source>
        <strain evidence="6">JCM 16928</strain>
    </source>
</reference>
<evidence type="ECO:0000313" key="6">
    <source>
        <dbReference type="Proteomes" id="UP001501222"/>
    </source>
</evidence>
<dbReference type="PROSITE" id="PS00893">
    <property type="entry name" value="NUDIX_BOX"/>
    <property type="match status" value="1"/>
</dbReference>
<dbReference type="PANTHER" id="PTHR43046:SF12">
    <property type="entry name" value="GDP-MANNOSE MANNOSYL HYDROLASE"/>
    <property type="match status" value="1"/>
</dbReference>
<dbReference type="Proteomes" id="UP001501222">
    <property type="component" value="Unassembled WGS sequence"/>
</dbReference>
<dbReference type="PROSITE" id="PS51462">
    <property type="entry name" value="NUDIX"/>
    <property type="match status" value="1"/>
</dbReference>
<keyword evidence="3" id="KW-0460">Magnesium</keyword>
<evidence type="ECO:0000313" key="5">
    <source>
        <dbReference type="EMBL" id="GAA3560477.1"/>
    </source>
</evidence>
<sequence length="137" mass="15463">MRVRRSVECWMTGEQGRVLLLHVSAEEVPPEGFWQPLTGGIKGDETAAQAVAREVFEETGQVVGEGEFRFVADGIRVKVSADFEVVKSLFVVRLPSQVVTVEPSEHDDFRWVEPGEVSGLLHWESNRETWEQVQKVL</sequence>
<evidence type="ECO:0000259" key="4">
    <source>
        <dbReference type="PROSITE" id="PS51462"/>
    </source>
</evidence>
<organism evidence="5 6">
    <name type="scientific">Kribbella ginsengisoli</name>
    <dbReference type="NCBI Taxonomy" id="363865"/>
    <lineage>
        <taxon>Bacteria</taxon>
        <taxon>Bacillati</taxon>
        <taxon>Actinomycetota</taxon>
        <taxon>Actinomycetes</taxon>
        <taxon>Propionibacteriales</taxon>
        <taxon>Kribbellaceae</taxon>
        <taxon>Kribbella</taxon>
    </lineage>
</organism>
<dbReference type="Gene3D" id="3.90.79.10">
    <property type="entry name" value="Nucleoside Triphosphate Pyrophosphohydrolase"/>
    <property type="match status" value="1"/>
</dbReference>
<dbReference type="InterPro" id="IPR020084">
    <property type="entry name" value="NUDIX_hydrolase_CS"/>
</dbReference>
<dbReference type="SUPFAM" id="SSF55811">
    <property type="entry name" value="Nudix"/>
    <property type="match status" value="1"/>
</dbReference>
<comment type="caution">
    <text evidence="5">The sequence shown here is derived from an EMBL/GenBank/DDBJ whole genome shotgun (WGS) entry which is preliminary data.</text>
</comment>
<dbReference type="PANTHER" id="PTHR43046">
    <property type="entry name" value="GDP-MANNOSE MANNOSYL HYDROLASE"/>
    <property type="match status" value="1"/>
</dbReference>
<dbReference type="InterPro" id="IPR000086">
    <property type="entry name" value="NUDIX_hydrolase_dom"/>
</dbReference>
<keyword evidence="2" id="KW-0378">Hydrolase</keyword>
<comment type="cofactor">
    <cofactor evidence="1">
        <name>Mg(2+)</name>
        <dbReference type="ChEBI" id="CHEBI:18420"/>
    </cofactor>
</comment>
<protein>
    <submittedName>
        <fullName evidence="5">NUDIX domain-containing protein</fullName>
    </submittedName>
</protein>